<gene>
    <name evidence="7" type="primary">murE</name>
    <name evidence="12" type="ORF">IFK94_07055</name>
</gene>
<dbReference type="InterPro" id="IPR035911">
    <property type="entry name" value="MurE/MurF_N"/>
</dbReference>
<dbReference type="Gene3D" id="3.90.190.20">
    <property type="entry name" value="Mur ligase, C-terminal domain"/>
    <property type="match status" value="1"/>
</dbReference>
<evidence type="ECO:0000313" key="12">
    <source>
        <dbReference type="EMBL" id="MBD3867863.1"/>
    </source>
</evidence>
<feature type="domain" description="Mur ligase central" evidence="11">
    <location>
        <begin position="117"/>
        <end position="316"/>
    </location>
</feature>
<dbReference type="SUPFAM" id="SSF63418">
    <property type="entry name" value="MurE/MurF N-terminal domain"/>
    <property type="match status" value="1"/>
</dbReference>
<protein>
    <recommendedName>
        <fullName evidence="7">UDP-N-acetylmuramoyl-L-alanyl-D-glutamate--2,6-diaminopimelate ligase</fullName>
        <ecNumber evidence="7">6.3.2.13</ecNumber>
    </recommendedName>
    <alternativeName>
        <fullName evidence="7">Meso-A2pm-adding enzyme</fullName>
    </alternativeName>
    <alternativeName>
        <fullName evidence="7">Meso-diaminopimelate-adding enzyme</fullName>
    </alternativeName>
    <alternativeName>
        <fullName evidence="7">UDP-MurNAc-L-Ala-D-Glu:meso-diaminopimelate ligase</fullName>
    </alternativeName>
    <alternativeName>
        <fullName evidence="7">UDP-MurNAc-tripeptide synthetase</fullName>
    </alternativeName>
    <alternativeName>
        <fullName evidence="7">UDP-N-acetylmuramyl-tripeptide synthetase</fullName>
    </alternativeName>
</protein>
<accession>A0A8J6XU25</accession>
<dbReference type="InterPro" id="IPR013221">
    <property type="entry name" value="Mur_ligase_cen"/>
</dbReference>
<dbReference type="UniPathway" id="UPA00219"/>
<comment type="pathway">
    <text evidence="7 8">Cell wall biogenesis; peptidoglycan biosynthesis.</text>
</comment>
<evidence type="ECO:0000256" key="4">
    <source>
        <dbReference type="ARBA" id="ARBA00022984"/>
    </source>
</evidence>
<evidence type="ECO:0000259" key="9">
    <source>
        <dbReference type="Pfam" id="PF01225"/>
    </source>
</evidence>
<comment type="function">
    <text evidence="7">Catalyzes the addition of meso-diaminopimelic acid to the nucleotide precursor UDP-N-acetylmuramoyl-L-alanyl-D-glutamate (UMAG) in the biosynthesis of bacterial cell-wall peptidoglycan.</text>
</comment>
<evidence type="ECO:0000256" key="7">
    <source>
        <dbReference type="HAMAP-Rule" id="MF_00208"/>
    </source>
</evidence>
<dbReference type="SUPFAM" id="SSF53244">
    <property type="entry name" value="MurD-like peptide ligases, peptide-binding domain"/>
    <property type="match status" value="1"/>
</dbReference>
<dbReference type="InterPro" id="IPR005761">
    <property type="entry name" value="UDP-N-AcMur-Glu-dNH2Pim_ligase"/>
</dbReference>
<keyword evidence="2 7" id="KW-0132">Cell division</keyword>
<keyword evidence="7 12" id="KW-0436">Ligase</keyword>
<evidence type="ECO:0000256" key="2">
    <source>
        <dbReference type="ARBA" id="ARBA00022618"/>
    </source>
</evidence>
<evidence type="ECO:0000256" key="1">
    <source>
        <dbReference type="ARBA" id="ARBA00005898"/>
    </source>
</evidence>
<dbReference type="Gene3D" id="3.40.1390.10">
    <property type="entry name" value="MurE/MurF, N-terminal domain"/>
    <property type="match status" value="1"/>
</dbReference>
<feature type="binding site" evidence="7">
    <location>
        <position position="35"/>
    </location>
    <ligand>
        <name>UDP-N-acetyl-alpha-D-muramoyl-L-alanyl-D-glutamate</name>
        <dbReference type="ChEBI" id="CHEBI:83900"/>
    </ligand>
</feature>
<dbReference type="GO" id="GO:0008360">
    <property type="term" value="P:regulation of cell shape"/>
    <property type="evidence" value="ECO:0007669"/>
    <property type="project" value="UniProtKB-KW"/>
</dbReference>
<comment type="caution">
    <text evidence="12">The sequence shown here is derived from an EMBL/GenBank/DDBJ whole genome shotgun (WGS) entry which is preliminary data.</text>
</comment>
<evidence type="ECO:0000256" key="6">
    <source>
        <dbReference type="ARBA" id="ARBA00023316"/>
    </source>
</evidence>
<dbReference type="InterPro" id="IPR004101">
    <property type="entry name" value="Mur_ligase_C"/>
</dbReference>
<dbReference type="GO" id="GO:0071555">
    <property type="term" value="P:cell wall organization"/>
    <property type="evidence" value="ECO:0007669"/>
    <property type="project" value="UniProtKB-KW"/>
</dbReference>
<keyword evidence="4 7" id="KW-0573">Peptidoglycan synthesis</keyword>
<dbReference type="HAMAP" id="MF_00208">
    <property type="entry name" value="MurE"/>
    <property type="match status" value="1"/>
</dbReference>
<feature type="binding site" evidence="7">
    <location>
        <position position="471"/>
    </location>
    <ligand>
        <name>meso-2,6-diaminopimelate</name>
        <dbReference type="ChEBI" id="CHEBI:57791"/>
    </ligand>
</feature>
<dbReference type="NCBIfam" id="NF001124">
    <property type="entry name" value="PRK00139.1-2"/>
    <property type="match status" value="1"/>
</dbReference>
<organism evidence="12 13">
    <name type="scientific">Candidatus Polarisedimenticola svalbardensis</name>
    <dbReference type="NCBI Taxonomy" id="2886004"/>
    <lineage>
        <taxon>Bacteria</taxon>
        <taxon>Pseudomonadati</taxon>
        <taxon>Acidobacteriota</taxon>
        <taxon>Candidatus Polarisedimenticolia</taxon>
        <taxon>Candidatus Polarisedimenticolales</taxon>
        <taxon>Candidatus Polarisedimenticolaceae</taxon>
        <taxon>Candidatus Polarisedimenticola</taxon>
    </lineage>
</organism>
<evidence type="ECO:0000256" key="8">
    <source>
        <dbReference type="RuleBase" id="RU004135"/>
    </source>
</evidence>
<evidence type="ECO:0000259" key="10">
    <source>
        <dbReference type="Pfam" id="PF02875"/>
    </source>
</evidence>
<dbReference type="InterPro" id="IPR036565">
    <property type="entry name" value="Mur-like_cat_sf"/>
</dbReference>
<dbReference type="GO" id="GO:0009252">
    <property type="term" value="P:peptidoglycan biosynthetic process"/>
    <property type="evidence" value="ECO:0007669"/>
    <property type="project" value="UniProtKB-UniRule"/>
</dbReference>
<comment type="catalytic activity">
    <reaction evidence="7">
        <text>UDP-N-acetyl-alpha-D-muramoyl-L-alanyl-D-glutamate + meso-2,6-diaminopimelate + ATP = UDP-N-acetyl-alpha-D-muramoyl-L-alanyl-gamma-D-glutamyl-meso-2,6-diaminopimelate + ADP + phosphate + H(+)</text>
        <dbReference type="Rhea" id="RHEA:23676"/>
        <dbReference type="ChEBI" id="CHEBI:15378"/>
        <dbReference type="ChEBI" id="CHEBI:30616"/>
        <dbReference type="ChEBI" id="CHEBI:43474"/>
        <dbReference type="ChEBI" id="CHEBI:57791"/>
        <dbReference type="ChEBI" id="CHEBI:83900"/>
        <dbReference type="ChEBI" id="CHEBI:83905"/>
        <dbReference type="ChEBI" id="CHEBI:456216"/>
        <dbReference type="EC" id="6.3.2.13"/>
    </reaction>
</comment>
<reference evidence="12 13" key="1">
    <citation type="submission" date="2020-08" db="EMBL/GenBank/DDBJ databases">
        <title>Acidobacteriota in marine sediments use diverse sulfur dissimilation pathways.</title>
        <authorList>
            <person name="Wasmund K."/>
        </authorList>
    </citation>
    <scope>NUCLEOTIDE SEQUENCE [LARGE SCALE GENOMIC DNA]</scope>
    <source>
        <strain evidence="12">MAG AM4</strain>
    </source>
</reference>
<evidence type="ECO:0000256" key="3">
    <source>
        <dbReference type="ARBA" id="ARBA00022960"/>
    </source>
</evidence>
<evidence type="ECO:0000313" key="13">
    <source>
        <dbReference type="Proteomes" id="UP000648239"/>
    </source>
</evidence>
<keyword evidence="5 7" id="KW-0131">Cell cycle</keyword>
<feature type="binding site" evidence="7">
    <location>
        <position position="188"/>
    </location>
    <ligand>
        <name>UDP-N-acetyl-alpha-D-muramoyl-L-alanyl-D-glutamate</name>
        <dbReference type="ChEBI" id="CHEBI:83900"/>
    </ligand>
</feature>
<comment type="similarity">
    <text evidence="1 7">Belongs to the MurCDEF family. MurE subfamily.</text>
</comment>
<name>A0A8J6XU25_9BACT</name>
<dbReference type="Pfam" id="PF08245">
    <property type="entry name" value="Mur_ligase_M"/>
    <property type="match status" value="1"/>
</dbReference>
<dbReference type="EMBL" id="JACXWD010000017">
    <property type="protein sequence ID" value="MBD3867863.1"/>
    <property type="molecule type" value="Genomic_DNA"/>
</dbReference>
<evidence type="ECO:0000256" key="5">
    <source>
        <dbReference type="ARBA" id="ARBA00023306"/>
    </source>
</evidence>
<dbReference type="Pfam" id="PF01225">
    <property type="entry name" value="Mur_ligase"/>
    <property type="match status" value="1"/>
</dbReference>
<dbReference type="PANTHER" id="PTHR23135">
    <property type="entry name" value="MUR LIGASE FAMILY MEMBER"/>
    <property type="match status" value="1"/>
</dbReference>
<keyword evidence="7" id="KW-0963">Cytoplasm</keyword>
<sequence>MIPAPAMRLSNLLRGAGVTPLTAPECDPVIRQVGLDSRSVGPDSLFCALRGLHSNGEQFVQQAVRQGASAVLAASPRPADLDPAVAWLQVDDPRMQVAPLSRELYGRPDEAMKLVGITGTNGKTTTAYMVDAIVRAAGRNSGRVGTIDYAWNDVQRPAPHTTPEGPDLFALLAEMRDEGVEWVAMEVSSHALCMGRVRSARFDVAAFLNLRRDHLDFHQDVDSYLEAKSLLFRSLDPDDTAILNADDPMSAAVADRTCARVLTFGRNPAADIQIRSDSSTVSGSRAILATPWGELPIFTPLAGPFNLENAAAAAACTLAGGLNHDAVRQGVETLAAVPGRMERVDRGGEFAVFVDYAHTDDALSALLAAARNLASGRVLVVFGCGGDRDRGKRAAMGATAARMADLLFPTSDNPRNEQPEAILAEVEEGIATVPGGPTRSFRALDREEAIRLAVASARPGDVLVIAGKGHETTQTTAGRTQPFDDREVARRILGEARHTGRDHAEA</sequence>
<dbReference type="GO" id="GO:0000287">
    <property type="term" value="F:magnesium ion binding"/>
    <property type="evidence" value="ECO:0007669"/>
    <property type="project" value="UniProtKB-UniRule"/>
</dbReference>
<dbReference type="InterPro" id="IPR000713">
    <property type="entry name" value="Mur_ligase_N"/>
</dbReference>
<dbReference type="SUPFAM" id="SSF53623">
    <property type="entry name" value="MurD-like peptide ligases, catalytic domain"/>
    <property type="match status" value="1"/>
</dbReference>
<dbReference type="AlphaFoldDB" id="A0A8J6XU25"/>
<comment type="caution">
    <text evidence="7">Lacks conserved residue(s) required for the propagation of feature annotation.</text>
</comment>
<dbReference type="GO" id="GO:0005524">
    <property type="term" value="F:ATP binding"/>
    <property type="evidence" value="ECO:0007669"/>
    <property type="project" value="UniProtKB-UniRule"/>
</dbReference>
<dbReference type="Pfam" id="PF02875">
    <property type="entry name" value="Mur_ligase_C"/>
    <property type="match status" value="1"/>
</dbReference>
<feature type="binding site" evidence="7">
    <location>
        <position position="467"/>
    </location>
    <ligand>
        <name>meso-2,6-diaminopimelate</name>
        <dbReference type="ChEBI" id="CHEBI:57791"/>
    </ligand>
</feature>
<dbReference type="InterPro" id="IPR036615">
    <property type="entry name" value="Mur_ligase_C_dom_sf"/>
</dbReference>
<feature type="short sequence motif" description="Meso-diaminopimelate recognition motif" evidence="7">
    <location>
        <begin position="412"/>
        <end position="415"/>
    </location>
</feature>
<comment type="PTM">
    <text evidence="7">Carboxylation is probably crucial for Mg(2+) binding and, consequently, for the gamma-phosphate positioning of ATP.</text>
</comment>
<feature type="binding site" evidence="7">
    <location>
        <begin position="119"/>
        <end position="125"/>
    </location>
    <ligand>
        <name>ATP</name>
        <dbReference type="ChEBI" id="CHEBI:30616"/>
    </ligand>
</feature>
<dbReference type="NCBIfam" id="TIGR01085">
    <property type="entry name" value="murE"/>
    <property type="match status" value="1"/>
</dbReference>
<dbReference type="NCBIfam" id="NF001126">
    <property type="entry name" value="PRK00139.1-4"/>
    <property type="match status" value="1"/>
</dbReference>
<dbReference type="PANTHER" id="PTHR23135:SF4">
    <property type="entry name" value="UDP-N-ACETYLMURAMOYL-L-ALANYL-D-GLUTAMATE--2,6-DIAMINOPIMELATE LIGASE MURE HOMOLOG, CHLOROPLASTIC"/>
    <property type="match status" value="1"/>
</dbReference>
<feature type="binding site" evidence="7">
    <location>
        <position position="37"/>
    </location>
    <ligand>
        <name>UDP-N-acetyl-alpha-D-muramoyl-L-alanyl-D-glutamate</name>
        <dbReference type="ChEBI" id="CHEBI:83900"/>
    </ligand>
</feature>
<evidence type="ECO:0000259" key="11">
    <source>
        <dbReference type="Pfam" id="PF08245"/>
    </source>
</evidence>
<dbReference type="GO" id="GO:0005737">
    <property type="term" value="C:cytoplasm"/>
    <property type="evidence" value="ECO:0007669"/>
    <property type="project" value="UniProtKB-SubCell"/>
</dbReference>
<feature type="binding site" evidence="7">
    <location>
        <position position="388"/>
    </location>
    <ligand>
        <name>meso-2,6-diaminopimelate</name>
        <dbReference type="ChEBI" id="CHEBI:57791"/>
    </ligand>
</feature>
<keyword evidence="6 7" id="KW-0961">Cell wall biogenesis/degradation</keyword>
<feature type="binding site" evidence="7">
    <location>
        <position position="196"/>
    </location>
    <ligand>
        <name>UDP-N-acetyl-alpha-D-muramoyl-L-alanyl-D-glutamate</name>
        <dbReference type="ChEBI" id="CHEBI:83900"/>
    </ligand>
</feature>
<dbReference type="EC" id="6.3.2.13" evidence="7"/>
<comment type="subcellular location">
    <subcellularLocation>
        <location evidence="7 8">Cytoplasm</location>
    </subcellularLocation>
</comment>
<feature type="binding site" evidence="7">
    <location>
        <begin position="412"/>
        <end position="415"/>
    </location>
    <ligand>
        <name>meso-2,6-diaminopimelate</name>
        <dbReference type="ChEBI" id="CHEBI:57791"/>
    </ligand>
</feature>
<feature type="binding site" evidence="7">
    <location>
        <begin position="161"/>
        <end position="162"/>
    </location>
    <ligand>
        <name>UDP-N-acetyl-alpha-D-muramoyl-L-alanyl-D-glutamate</name>
        <dbReference type="ChEBI" id="CHEBI:83900"/>
    </ligand>
</feature>
<keyword evidence="7" id="KW-0067">ATP-binding</keyword>
<feature type="domain" description="Mur ligase C-terminal" evidence="10">
    <location>
        <begin position="339"/>
        <end position="469"/>
    </location>
</feature>
<proteinExistence type="inferred from homology"/>
<dbReference type="Gene3D" id="3.40.1190.10">
    <property type="entry name" value="Mur-like, catalytic domain"/>
    <property type="match status" value="1"/>
</dbReference>
<dbReference type="Proteomes" id="UP000648239">
    <property type="component" value="Unassembled WGS sequence"/>
</dbReference>
<keyword evidence="7" id="KW-0547">Nucleotide-binding</keyword>
<dbReference type="GO" id="GO:0008765">
    <property type="term" value="F:UDP-N-acetylmuramoylalanyl-D-glutamate-2,6-diaminopimelate ligase activity"/>
    <property type="evidence" value="ECO:0007669"/>
    <property type="project" value="UniProtKB-UniRule"/>
</dbReference>
<feature type="domain" description="Mur ligase N-terminal catalytic" evidence="9">
    <location>
        <begin position="30"/>
        <end position="77"/>
    </location>
</feature>
<dbReference type="GO" id="GO:0051301">
    <property type="term" value="P:cell division"/>
    <property type="evidence" value="ECO:0007669"/>
    <property type="project" value="UniProtKB-KW"/>
</dbReference>
<keyword evidence="7" id="KW-0460">Magnesium</keyword>
<comment type="cofactor">
    <cofactor evidence="7">
        <name>Mg(2+)</name>
        <dbReference type="ChEBI" id="CHEBI:18420"/>
    </cofactor>
</comment>
<feature type="modified residue" description="N6-carboxylysine" evidence="7">
    <location>
        <position position="228"/>
    </location>
</feature>
<keyword evidence="3 7" id="KW-0133">Cell shape</keyword>